<feature type="region of interest" description="Disordered" evidence="1">
    <location>
        <begin position="1"/>
        <end position="32"/>
    </location>
</feature>
<feature type="non-terminal residue" evidence="2">
    <location>
        <position position="1"/>
    </location>
</feature>
<protein>
    <submittedName>
        <fullName evidence="2">Uncharacterized protein</fullName>
    </submittedName>
</protein>
<reference evidence="2" key="1">
    <citation type="submission" date="2018-05" db="EMBL/GenBank/DDBJ databases">
        <title>Draft genome of Mucuna pruriens seed.</title>
        <authorList>
            <person name="Nnadi N.E."/>
            <person name="Vos R."/>
            <person name="Hasami M.H."/>
            <person name="Devisetty U.K."/>
            <person name="Aguiy J.C."/>
        </authorList>
    </citation>
    <scope>NUCLEOTIDE SEQUENCE [LARGE SCALE GENOMIC DNA]</scope>
    <source>
        <strain evidence="2">JCA_2017</strain>
    </source>
</reference>
<dbReference type="AlphaFoldDB" id="A0A371FRP6"/>
<gene>
    <name evidence="2" type="ORF">CR513_38372</name>
</gene>
<evidence type="ECO:0000313" key="2">
    <source>
        <dbReference type="EMBL" id="RDX81007.1"/>
    </source>
</evidence>
<dbReference type="OrthoDB" id="1460297at2759"/>
<feature type="compositionally biased region" description="Polar residues" evidence="1">
    <location>
        <begin position="93"/>
        <end position="104"/>
    </location>
</feature>
<organism evidence="2 3">
    <name type="scientific">Mucuna pruriens</name>
    <name type="common">Velvet bean</name>
    <name type="synonym">Dolichos pruriens</name>
    <dbReference type="NCBI Taxonomy" id="157652"/>
    <lineage>
        <taxon>Eukaryota</taxon>
        <taxon>Viridiplantae</taxon>
        <taxon>Streptophyta</taxon>
        <taxon>Embryophyta</taxon>
        <taxon>Tracheophyta</taxon>
        <taxon>Spermatophyta</taxon>
        <taxon>Magnoliopsida</taxon>
        <taxon>eudicotyledons</taxon>
        <taxon>Gunneridae</taxon>
        <taxon>Pentapetalae</taxon>
        <taxon>rosids</taxon>
        <taxon>fabids</taxon>
        <taxon>Fabales</taxon>
        <taxon>Fabaceae</taxon>
        <taxon>Papilionoideae</taxon>
        <taxon>50 kb inversion clade</taxon>
        <taxon>NPAAA clade</taxon>
        <taxon>indigoferoid/millettioid clade</taxon>
        <taxon>Phaseoleae</taxon>
        <taxon>Mucuna</taxon>
    </lineage>
</organism>
<feature type="compositionally biased region" description="Basic and acidic residues" evidence="1">
    <location>
        <begin position="14"/>
        <end position="30"/>
    </location>
</feature>
<feature type="compositionally biased region" description="Polar residues" evidence="1">
    <location>
        <begin position="113"/>
        <end position="132"/>
    </location>
</feature>
<accession>A0A371FRP6</accession>
<evidence type="ECO:0000313" key="3">
    <source>
        <dbReference type="Proteomes" id="UP000257109"/>
    </source>
</evidence>
<dbReference type="EMBL" id="QJKJ01008037">
    <property type="protein sequence ID" value="RDX81007.1"/>
    <property type="molecule type" value="Genomic_DNA"/>
</dbReference>
<dbReference type="InterPro" id="IPR043502">
    <property type="entry name" value="DNA/RNA_pol_sf"/>
</dbReference>
<evidence type="ECO:0000256" key="1">
    <source>
        <dbReference type="SAM" id="MobiDB-lite"/>
    </source>
</evidence>
<name>A0A371FRP6_MUCPR</name>
<comment type="caution">
    <text evidence="2">The sequence shown here is derived from an EMBL/GenBank/DDBJ whole genome shotgun (WGS) entry which is preliminary data.</text>
</comment>
<proteinExistence type="predicted"/>
<dbReference type="Gene3D" id="3.10.10.10">
    <property type="entry name" value="HIV Type 1 Reverse Transcriptase, subunit A, domain 1"/>
    <property type="match status" value="1"/>
</dbReference>
<feature type="region of interest" description="Disordered" evidence="1">
    <location>
        <begin position="79"/>
        <end position="145"/>
    </location>
</feature>
<sequence length="249" mass="28073">MTSHSSSIAEEADFTNRTEVLDPSDSENHVDNPNNLMNIFGFFDLLDQICRHNAEPECSISARIQVAERPTLLRMATTDVEYDSESKGRQLSKAETASTHQTLNPYKAEANREQNQLGTPGADSRSSWSTPTKIHHRRTSTSITTRPQIKTFARSLKHSPAIIADNLHREQEEKLLKVLQQHKKAIGWKLSDLLGINPSICTHRILMEEEACPIRQQQRRLNPTILDVVKKEVTKLLAAGIIYPISDSN</sequence>
<dbReference type="Proteomes" id="UP000257109">
    <property type="component" value="Unassembled WGS sequence"/>
</dbReference>
<dbReference type="SUPFAM" id="SSF56672">
    <property type="entry name" value="DNA/RNA polymerases"/>
    <property type="match status" value="1"/>
</dbReference>
<keyword evidence="3" id="KW-1185">Reference proteome</keyword>